<accession>R7Q5C3</accession>
<dbReference type="Proteomes" id="UP000012073">
    <property type="component" value="Unassembled WGS sequence"/>
</dbReference>
<name>R7Q5C3_CHOCR</name>
<dbReference type="GeneID" id="17319943"/>
<evidence type="ECO:0000313" key="2">
    <source>
        <dbReference type="EMBL" id="CDF32561.1"/>
    </source>
</evidence>
<feature type="compositionally biased region" description="Basic and acidic residues" evidence="1">
    <location>
        <begin position="252"/>
        <end position="261"/>
    </location>
</feature>
<evidence type="ECO:0000313" key="3">
    <source>
        <dbReference type="Proteomes" id="UP000012073"/>
    </source>
</evidence>
<evidence type="ECO:0000256" key="1">
    <source>
        <dbReference type="SAM" id="MobiDB-lite"/>
    </source>
</evidence>
<gene>
    <name evidence="2" type="ORF">CHC_T00001017001</name>
</gene>
<feature type="compositionally biased region" description="Basic and acidic residues" evidence="1">
    <location>
        <begin position="182"/>
        <end position="194"/>
    </location>
</feature>
<keyword evidence="3" id="KW-1185">Reference proteome</keyword>
<organism evidence="2 3">
    <name type="scientific">Chondrus crispus</name>
    <name type="common">Carrageen Irish moss</name>
    <name type="synonym">Polymorpha crispa</name>
    <dbReference type="NCBI Taxonomy" id="2769"/>
    <lineage>
        <taxon>Eukaryota</taxon>
        <taxon>Rhodophyta</taxon>
        <taxon>Florideophyceae</taxon>
        <taxon>Rhodymeniophycidae</taxon>
        <taxon>Gigartinales</taxon>
        <taxon>Gigartinaceae</taxon>
        <taxon>Chondrus</taxon>
    </lineage>
</organism>
<dbReference type="KEGG" id="ccp:CHC_T00001017001"/>
<proteinExistence type="predicted"/>
<feature type="region of interest" description="Disordered" evidence="1">
    <location>
        <begin position="130"/>
        <end position="194"/>
    </location>
</feature>
<dbReference type="AlphaFoldDB" id="R7Q5C3"/>
<dbReference type="RefSeq" id="XP_005712226.1">
    <property type="nucleotide sequence ID" value="XM_005712169.1"/>
</dbReference>
<dbReference type="EMBL" id="HG001518">
    <property type="protein sequence ID" value="CDF32561.1"/>
    <property type="molecule type" value="Genomic_DNA"/>
</dbReference>
<feature type="region of interest" description="Disordered" evidence="1">
    <location>
        <begin position="236"/>
        <end position="261"/>
    </location>
</feature>
<protein>
    <submittedName>
        <fullName evidence="2">Uncharacterized protein</fullName>
    </submittedName>
</protein>
<reference evidence="3" key="1">
    <citation type="journal article" date="2013" name="Proc. Natl. Acad. Sci. U.S.A.">
        <title>Genome structure and metabolic features in the red seaweed Chondrus crispus shed light on evolution of the Archaeplastida.</title>
        <authorList>
            <person name="Collen J."/>
            <person name="Porcel B."/>
            <person name="Carre W."/>
            <person name="Ball S.G."/>
            <person name="Chaparro C."/>
            <person name="Tonon T."/>
            <person name="Barbeyron T."/>
            <person name="Michel G."/>
            <person name="Noel B."/>
            <person name="Valentin K."/>
            <person name="Elias M."/>
            <person name="Artiguenave F."/>
            <person name="Arun A."/>
            <person name="Aury J.M."/>
            <person name="Barbosa-Neto J.F."/>
            <person name="Bothwell J.H."/>
            <person name="Bouget F.Y."/>
            <person name="Brillet L."/>
            <person name="Cabello-Hurtado F."/>
            <person name="Capella-Gutierrez S."/>
            <person name="Charrier B."/>
            <person name="Cladiere L."/>
            <person name="Cock J.M."/>
            <person name="Coelho S.M."/>
            <person name="Colleoni C."/>
            <person name="Czjzek M."/>
            <person name="Da Silva C."/>
            <person name="Delage L."/>
            <person name="Denoeud F."/>
            <person name="Deschamps P."/>
            <person name="Dittami S.M."/>
            <person name="Gabaldon T."/>
            <person name="Gachon C.M."/>
            <person name="Groisillier A."/>
            <person name="Herve C."/>
            <person name="Jabbari K."/>
            <person name="Katinka M."/>
            <person name="Kloareg B."/>
            <person name="Kowalczyk N."/>
            <person name="Labadie K."/>
            <person name="Leblanc C."/>
            <person name="Lopez P.J."/>
            <person name="McLachlan D.H."/>
            <person name="Meslet-Cladiere L."/>
            <person name="Moustafa A."/>
            <person name="Nehr Z."/>
            <person name="Nyvall Collen P."/>
            <person name="Panaud O."/>
            <person name="Partensky F."/>
            <person name="Poulain J."/>
            <person name="Rensing S.A."/>
            <person name="Rousvoal S."/>
            <person name="Samson G."/>
            <person name="Symeonidi A."/>
            <person name="Weissenbach J."/>
            <person name="Zambounis A."/>
            <person name="Wincker P."/>
            <person name="Boyen C."/>
        </authorList>
    </citation>
    <scope>NUCLEOTIDE SEQUENCE [LARGE SCALE GENOMIC DNA]</scope>
    <source>
        <strain evidence="3">cv. Stackhouse</strain>
    </source>
</reference>
<dbReference type="PhylomeDB" id="R7Q5C3"/>
<sequence length="261" mass="26846">MKYIPLVLTIASLYSHSYSPSYRTLSRSRTLTRNPSRDLLPRHSVCTPSLSPPPWTKTDCRRCPPCSRTARAPHATASSAIPERTYAPAAAVLRRMIGSTAASDVLLRRLLLLSSESHCASTVCACEPVGGRGAGGPDARGRGAARSAGGPGRGRRRAARGAAVQPDALRAGRGRSGGRGRVSGEGHATRARGEGTEYSECAAAVECVREPGGEGRPVGRGKAGGETAVDEVAEIAGGGGGREEAGGGELGAELRDGGRVP</sequence>
<dbReference type="Gramene" id="CDF32561">
    <property type="protein sequence ID" value="CDF32561"/>
    <property type="gene ID" value="CHC_T00001017001"/>
</dbReference>